<feature type="chain" id="PRO_5010710593" description="Protein kinase domain-containing protein" evidence="1">
    <location>
        <begin position="19"/>
        <end position="339"/>
    </location>
</feature>
<evidence type="ECO:0000256" key="1">
    <source>
        <dbReference type="SAM" id="SignalP"/>
    </source>
</evidence>
<evidence type="ECO:0000313" key="3">
    <source>
        <dbReference type="Proteomes" id="UP000192758"/>
    </source>
</evidence>
<feature type="signal peptide" evidence="1">
    <location>
        <begin position="1"/>
        <end position="18"/>
    </location>
</feature>
<reference evidence="2 3" key="1">
    <citation type="journal article" date="2017" name="Environ. Microbiol.">
        <title>Decay of the glycolytic pathway and adaptation to intranuclear parasitism within Enterocytozoonidae microsporidia.</title>
        <authorList>
            <person name="Wiredu Boakye D."/>
            <person name="Jaroenlak P."/>
            <person name="Prachumwat A."/>
            <person name="Williams T.A."/>
            <person name="Bateman K.S."/>
            <person name="Itsathitphaisarn O."/>
            <person name="Sritunyalucksana K."/>
            <person name="Paszkiewicz K.H."/>
            <person name="Moore K.A."/>
            <person name="Stentiford G.D."/>
            <person name="Williams B.A."/>
        </authorList>
    </citation>
    <scope>NUCLEOTIDE SEQUENCE [LARGE SCALE GENOMIC DNA]</scope>
    <source>
        <strain evidence="2 3">TH1</strain>
    </source>
</reference>
<dbReference type="EMBL" id="MNPJ01000020">
    <property type="protein sequence ID" value="OQS54378.1"/>
    <property type="molecule type" value="Genomic_DNA"/>
</dbReference>
<comment type="caution">
    <text evidence="2">The sequence shown here is derived from an EMBL/GenBank/DDBJ whole genome shotgun (WGS) entry which is preliminary data.</text>
</comment>
<accession>A0A1W0E576</accession>
<keyword evidence="1" id="KW-0732">Signal</keyword>
<organism evidence="2 3">
    <name type="scientific">Ecytonucleospora hepatopenaei</name>
    <dbReference type="NCBI Taxonomy" id="646526"/>
    <lineage>
        <taxon>Eukaryota</taxon>
        <taxon>Fungi</taxon>
        <taxon>Fungi incertae sedis</taxon>
        <taxon>Microsporidia</taxon>
        <taxon>Enterocytozoonidae</taxon>
        <taxon>Ecytonucleospora</taxon>
    </lineage>
</organism>
<evidence type="ECO:0008006" key="4">
    <source>
        <dbReference type="Google" id="ProtNLM"/>
    </source>
</evidence>
<sequence length="339" mass="41051">MIFNAVLIYFMFIKFIISLQITDNDSSYFIKIKANEFLTELNSIKLNKNREESFDICNKNNILMEPQTFQNNNFIFNYSLLDSDEKQLVELAKFIEERFSISYDNFLDDCFLQYEWKSILYCLFKDKKLTPEYLYSLNEYNRWLVNNGLSYLKIEVYNFTDLSNITYDLDKYKGPDNLFFKLLQKVHELRNIMHEYNKTGKALNICLTDNEIYLTDNEIYLTDNEMYLTGKEIGKIYGYFYGCFLLFRNLLEKEMEPCHDDYPFDNFKRKIQECKCNSCKKYKPLNAYLFHLRNLFDIPPQYFDNYLYFNDIKYKYKVCENINNKFFGLLNEFKEIVSN</sequence>
<dbReference type="AlphaFoldDB" id="A0A1W0E576"/>
<dbReference type="VEuPathDB" id="MicrosporidiaDB:EHP00_1070"/>
<dbReference type="Proteomes" id="UP000192758">
    <property type="component" value="Unassembled WGS sequence"/>
</dbReference>
<evidence type="ECO:0000313" key="2">
    <source>
        <dbReference type="EMBL" id="OQS54378.1"/>
    </source>
</evidence>
<keyword evidence="3" id="KW-1185">Reference proteome</keyword>
<name>A0A1W0E576_9MICR</name>
<protein>
    <recommendedName>
        <fullName evidence="4">Protein kinase domain-containing protein</fullName>
    </recommendedName>
</protein>
<gene>
    <name evidence="2" type="ORF">EHP00_1070</name>
</gene>
<proteinExistence type="predicted"/>